<evidence type="ECO:0000256" key="10">
    <source>
        <dbReference type="RuleBase" id="RU003651"/>
    </source>
</evidence>
<dbReference type="EC" id="3.6.4.6" evidence="2"/>
<keyword evidence="7" id="KW-0653">Protein transport</keyword>
<dbReference type="SUPFAM" id="SSF52540">
    <property type="entry name" value="P-loop containing nucleoside triphosphate hydrolases"/>
    <property type="match status" value="1"/>
</dbReference>
<evidence type="ECO:0000256" key="7">
    <source>
        <dbReference type="ARBA" id="ARBA00022927"/>
    </source>
</evidence>
<gene>
    <name evidence="14" type="ORF">PSHT_06263</name>
</gene>
<dbReference type="AlphaFoldDB" id="A0A2S4W7S3"/>
<dbReference type="EMBL" id="PKSM01000072">
    <property type="protein sequence ID" value="POW17824.1"/>
    <property type="molecule type" value="Genomic_DNA"/>
</dbReference>
<evidence type="ECO:0000256" key="4">
    <source>
        <dbReference type="ARBA" id="ARBA00022741"/>
    </source>
</evidence>
<feature type="region of interest" description="Disordered" evidence="11">
    <location>
        <begin position="72"/>
        <end position="110"/>
    </location>
</feature>
<dbReference type="Pfam" id="PF09336">
    <property type="entry name" value="Vps4_C"/>
    <property type="match status" value="1"/>
</dbReference>
<evidence type="ECO:0000259" key="12">
    <source>
        <dbReference type="SMART" id="SM00382"/>
    </source>
</evidence>
<dbReference type="GO" id="GO:0005524">
    <property type="term" value="F:ATP binding"/>
    <property type="evidence" value="ECO:0007669"/>
    <property type="project" value="UniProtKB-KW"/>
</dbReference>
<dbReference type="InterPro" id="IPR003960">
    <property type="entry name" value="ATPase_AAA_CS"/>
</dbReference>
<dbReference type="SMART" id="SM00382">
    <property type="entry name" value="AAA"/>
    <property type="match status" value="1"/>
</dbReference>
<dbReference type="Gene3D" id="1.10.8.60">
    <property type="match status" value="1"/>
</dbReference>
<dbReference type="PANTHER" id="PTHR23074">
    <property type="entry name" value="AAA DOMAIN-CONTAINING"/>
    <property type="match status" value="1"/>
</dbReference>
<dbReference type="GO" id="GO:0016887">
    <property type="term" value="F:ATP hydrolysis activity"/>
    <property type="evidence" value="ECO:0007669"/>
    <property type="project" value="InterPro"/>
</dbReference>
<dbReference type="Proteomes" id="UP000238274">
    <property type="component" value="Unassembled WGS sequence"/>
</dbReference>
<dbReference type="GO" id="GO:0007033">
    <property type="term" value="P:vacuole organization"/>
    <property type="evidence" value="ECO:0007669"/>
    <property type="project" value="TreeGrafter"/>
</dbReference>
<dbReference type="Pfam" id="PF17862">
    <property type="entry name" value="AAA_lid_3"/>
    <property type="match status" value="1"/>
</dbReference>
<dbReference type="InterPro" id="IPR007330">
    <property type="entry name" value="MIT_dom"/>
</dbReference>
<reference evidence="15" key="2">
    <citation type="journal article" date="2018" name="BMC Genomics">
        <title>Genomic insights into host adaptation between the wheat stripe rust pathogen (Puccinia striiformis f. sp. tritici) and the barley stripe rust pathogen (Puccinia striiformis f. sp. hordei).</title>
        <authorList>
            <person name="Xia C."/>
            <person name="Wang M."/>
            <person name="Yin C."/>
            <person name="Cornejo O.E."/>
            <person name="Hulbert S.H."/>
            <person name="Chen X."/>
        </authorList>
    </citation>
    <scope>NUCLEOTIDE SEQUENCE [LARGE SCALE GENOMIC DNA]</scope>
    <source>
        <strain evidence="15">93TX-2</strain>
    </source>
</reference>
<evidence type="ECO:0000313" key="15">
    <source>
        <dbReference type="Proteomes" id="UP000238274"/>
    </source>
</evidence>
<feature type="compositionally biased region" description="Basic and acidic residues" evidence="11">
    <location>
        <begin position="72"/>
        <end position="83"/>
    </location>
</feature>
<comment type="catalytic activity">
    <reaction evidence="9">
        <text>ATP + H2O = ADP + phosphate + H(+)</text>
        <dbReference type="Rhea" id="RHEA:13065"/>
        <dbReference type="ChEBI" id="CHEBI:15377"/>
        <dbReference type="ChEBI" id="CHEBI:15378"/>
        <dbReference type="ChEBI" id="CHEBI:30616"/>
        <dbReference type="ChEBI" id="CHEBI:43474"/>
        <dbReference type="ChEBI" id="CHEBI:456216"/>
        <dbReference type="EC" id="3.6.4.6"/>
    </reaction>
</comment>
<keyword evidence="6 10" id="KW-0067">ATP-binding</keyword>
<keyword evidence="8" id="KW-0472">Membrane</keyword>
<dbReference type="FunFam" id="1.10.8.60:FF:000015">
    <property type="entry name" value="vacuolar protein sorting-associated protein 4A"/>
    <property type="match status" value="1"/>
</dbReference>
<evidence type="ECO:0000259" key="13">
    <source>
        <dbReference type="SMART" id="SM00745"/>
    </source>
</evidence>
<name>A0A2S4W7S3_9BASI</name>
<evidence type="ECO:0000256" key="6">
    <source>
        <dbReference type="ARBA" id="ARBA00022840"/>
    </source>
</evidence>
<evidence type="ECO:0000256" key="2">
    <source>
        <dbReference type="ARBA" id="ARBA00012674"/>
    </source>
</evidence>
<dbReference type="VEuPathDB" id="FungiDB:PSHT_06263"/>
<keyword evidence="15" id="KW-1185">Reference proteome</keyword>
<evidence type="ECO:0000256" key="5">
    <source>
        <dbReference type="ARBA" id="ARBA00022801"/>
    </source>
</evidence>
<feature type="domain" description="AAA+ ATPase" evidence="12">
    <location>
        <begin position="164"/>
        <end position="275"/>
    </location>
</feature>
<dbReference type="VEuPathDB" id="FungiDB:PSTT_09140"/>
<dbReference type="GO" id="GO:0016197">
    <property type="term" value="P:endosomal transport"/>
    <property type="evidence" value="ECO:0007669"/>
    <property type="project" value="TreeGrafter"/>
</dbReference>
<feature type="compositionally biased region" description="Low complexity" evidence="11">
    <location>
        <begin position="88"/>
        <end position="104"/>
    </location>
</feature>
<dbReference type="InterPro" id="IPR041569">
    <property type="entry name" value="AAA_lid_3"/>
</dbReference>
<dbReference type="GO" id="GO:0016020">
    <property type="term" value="C:membrane"/>
    <property type="evidence" value="ECO:0007669"/>
    <property type="project" value="UniProtKB-SubCell"/>
</dbReference>
<evidence type="ECO:0000256" key="8">
    <source>
        <dbReference type="ARBA" id="ARBA00023136"/>
    </source>
</evidence>
<dbReference type="InterPro" id="IPR050304">
    <property type="entry name" value="MT-severing_AAA_ATPase"/>
</dbReference>
<dbReference type="Gene3D" id="3.40.50.300">
    <property type="entry name" value="P-loop containing nucleotide triphosphate hydrolases"/>
    <property type="match status" value="2"/>
</dbReference>
<proteinExistence type="inferred from homology"/>
<dbReference type="GO" id="GO:0015031">
    <property type="term" value="P:protein transport"/>
    <property type="evidence" value="ECO:0007669"/>
    <property type="project" value="UniProtKB-KW"/>
</dbReference>
<evidence type="ECO:0000313" key="14">
    <source>
        <dbReference type="EMBL" id="POW17824.1"/>
    </source>
</evidence>
<dbReference type="FunFam" id="1.20.58.80:FF:000004">
    <property type="entry name" value="Vacuolar protein sorting-associated protein 4"/>
    <property type="match status" value="1"/>
</dbReference>
<reference evidence="15" key="3">
    <citation type="journal article" date="2018" name="Mol. Plant Microbe Interact.">
        <title>Genome sequence resources for the wheat stripe rust pathogen (Puccinia striiformis f. sp. tritici) and the barley stripe rust pathogen (Puccinia striiformis f. sp. hordei).</title>
        <authorList>
            <person name="Xia C."/>
            <person name="Wang M."/>
            <person name="Yin C."/>
            <person name="Cornejo O.E."/>
            <person name="Hulbert S.H."/>
            <person name="Chen X."/>
        </authorList>
    </citation>
    <scope>NUCLEOTIDE SEQUENCE [LARGE SCALE GENOMIC DNA]</scope>
    <source>
        <strain evidence="15">93TX-2</strain>
    </source>
</reference>
<reference evidence="14 15" key="1">
    <citation type="submission" date="2017-12" db="EMBL/GenBank/DDBJ databases">
        <title>Gene loss provides genomic basis for host adaptation in cereal stripe rust fungi.</title>
        <authorList>
            <person name="Xia C."/>
        </authorList>
    </citation>
    <scope>NUCLEOTIDE SEQUENCE [LARGE SCALE GENOMIC DNA]</scope>
    <source>
        <strain evidence="14 15">93TX-2</strain>
    </source>
</reference>
<keyword evidence="4 10" id="KW-0547">Nucleotide-binding</keyword>
<dbReference type="Pfam" id="PF04212">
    <property type="entry name" value="MIT"/>
    <property type="match status" value="1"/>
</dbReference>
<dbReference type="InterPro" id="IPR003959">
    <property type="entry name" value="ATPase_AAA_core"/>
</dbReference>
<keyword evidence="3" id="KW-0813">Transport</keyword>
<dbReference type="SMART" id="SM00745">
    <property type="entry name" value="MIT"/>
    <property type="match status" value="1"/>
</dbReference>
<evidence type="ECO:0000256" key="9">
    <source>
        <dbReference type="ARBA" id="ARBA00048883"/>
    </source>
</evidence>
<comment type="caution">
    <text evidence="14">The sequence shown here is derived from an EMBL/GenBank/DDBJ whole genome shotgun (WGS) entry which is preliminary data.</text>
</comment>
<dbReference type="InterPro" id="IPR003593">
    <property type="entry name" value="AAA+_ATPase"/>
</dbReference>
<dbReference type="InterPro" id="IPR027417">
    <property type="entry name" value="P-loop_NTPase"/>
</dbReference>
<comment type="similarity">
    <text evidence="10">Belongs to the AAA ATPase family.</text>
</comment>
<dbReference type="PROSITE" id="PS00674">
    <property type="entry name" value="AAA"/>
    <property type="match status" value="1"/>
</dbReference>
<accession>A0A2S4W7S3</accession>
<dbReference type="InterPro" id="IPR015415">
    <property type="entry name" value="Spast_Vps4_C"/>
</dbReference>
<dbReference type="Gene3D" id="1.20.58.80">
    <property type="entry name" value="Phosphotransferase system, lactose/cellobiose-type IIA subunit"/>
    <property type="match status" value="1"/>
</dbReference>
<dbReference type="PANTHER" id="PTHR23074:SF83">
    <property type="entry name" value="VACUOLAR PROTEIN SORTING-ASSOCIATED PROTEIN 4A"/>
    <property type="match status" value="1"/>
</dbReference>
<dbReference type="InterPro" id="IPR036181">
    <property type="entry name" value="MIT_dom_sf"/>
</dbReference>
<protein>
    <recommendedName>
        <fullName evidence="2">vesicle-fusing ATPase</fullName>
        <ecNumber evidence="2">3.6.4.6</ecNumber>
    </recommendedName>
</protein>
<dbReference type="OrthoDB" id="29072at2759"/>
<feature type="domain" description="MIT" evidence="13">
    <location>
        <begin position="4"/>
        <end position="81"/>
    </location>
</feature>
<evidence type="ECO:0000256" key="11">
    <source>
        <dbReference type="SAM" id="MobiDB-lite"/>
    </source>
</evidence>
<sequence length="417" mass="46001">MSGQSNFLDRACEIVRQAIDEDIKQNWEESLKLYKNALDYFHMAYKYEKNPKLKDLIRSKMEEYLERAEKLKTHVSTPDDKRGRQAVGANGKSANGEGASGANADGDDADTKKLRGALSSAILAETPNVSWDDVAGLEGAKESLKEAVILPIKFPHLFTGKRTPWRGILLYGPPGTGKSYLAKAVATEAKSTFFSVSSSDLVSKWMGEIDSLCGTRGEGESEAARRIKTEFLVQMNGVGNDAEGVLVLGATNIPWQLDIAIQRRFEKRIFIPLPDPEARKRIFELNVGTTPCTLTQQDYRELASQSQGYSGSDIAVVVRDALMQPVRKVLSATHFRPVMVPTVEDPTISVKKLTPCSPGDPLAIEKSWNEVEATELLEPSLTLPDFLRALRNTSPTVREEDIKRHLEFTNESGADGA</sequence>
<evidence type="ECO:0000256" key="3">
    <source>
        <dbReference type="ARBA" id="ARBA00022448"/>
    </source>
</evidence>
<dbReference type="Pfam" id="PF00004">
    <property type="entry name" value="AAA"/>
    <property type="match status" value="1"/>
</dbReference>
<keyword evidence="5" id="KW-0378">Hydrolase</keyword>
<comment type="subcellular location">
    <subcellularLocation>
        <location evidence="1">Membrane</location>
    </subcellularLocation>
</comment>
<dbReference type="SUPFAM" id="SSF116846">
    <property type="entry name" value="MIT domain"/>
    <property type="match status" value="1"/>
</dbReference>
<evidence type="ECO:0000256" key="1">
    <source>
        <dbReference type="ARBA" id="ARBA00004370"/>
    </source>
</evidence>
<organism evidence="14 15">
    <name type="scientific">Puccinia striiformis</name>
    <dbReference type="NCBI Taxonomy" id="27350"/>
    <lineage>
        <taxon>Eukaryota</taxon>
        <taxon>Fungi</taxon>
        <taxon>Dikarya</taxon>
        <taxon>Basidiomycota</taxon>
        <taxon>Pucciniomycotina</taxon>
        <taxon>Pucciniomycetes</taxon>
        <taxon>Pucciniales</taxon>
        <taxon>Pucciniaceae</taxon>
        <taxon>Puccinia</taxon>
    </lineage>
</organism>